<dbReference type="RefSeq" id="WP_338436006.1">
    <property type="nucleotide sequence ID" value="NZ_JAUYVH010000002.1"/>
</dbReference>
<keyword evidence="15" id="KW-1185">Reference proteome</keyword>
<evidence type="ECO:0000256" key="8">
    <source>
        <dbReference type="ARBA" id="ARBA00022898"/>
    </source>
</evidence>
<sequence>MASFESRFNDYCTALEASGRRRTLGAAAAQAARPVIADFSHNDYLGFAHDPALIEAGHAMAQRYGVGSTGSRLLSGNLTPHVDLEQAIALAKGTEAALIFNSGYQANSSALAALLDAKVLGAEPLVFSDRLNHASLHHACQLMNVRQIRYRHNDMAHLRELLSAHHEEDRPKFIVAETVFGMDGDVLDMPALVALADEFDAFLYLDEAHATGVLGRSGYGLASGYMQRDGKSRGVAMGTFSKALGAAGAYVACSAAVREYLVNRCTGFIYSTAPSPAVIGAVSAAWERLPRMDAEREQLMRRAAQLRARLHESGFNTGTSNTHIIPLIVGTEEAALDLKAWLLKCGIVSSAIRPPTVPPHTARVRIALSLSHTDTQLEALCDALDRWKDREQR</sequence>
<dbReference type="GO" id="GO:0008710">
    <property type="term" value="F:8-amino-7-oxononanoate synthase activity"/>
    <property type="evidence" value="ECO:0007669"/>
    <property type="project" value="UniProtKB-EC"/>
</dbReference>
<dbReference type="SUPFAM" id="SSF53383">
    <property type="entry name" value="PLP-dependent transferases"/>
    <property type="match status" value="1"/>
</dbReference>
<comment type="caution">
    <text evidence="14">The sequence shown here is derived from an EMBL/GenBank/DDBJ whole genome shotgun (WGS) entry which is preliminary data.</text>
</comment>
<keyword evidence="8 12" id="KW-0663">Pyridoxal phosphate</keyword>
<accession>A0ABU1BM65</accession>
<dbReference type="Proteomes" id="UP001225596">
    <property type="component" value="Unassembled WGS sequence"/>
</dbReference>
<comment type="cofactor">
    <cofactor evidence="1 12">
        <name>pyridoxal 5'-phosphate</name>
        <dbReference type="ChEBI" id="CHEBI:597326"/>
    </cofactor>
</comment>
<comment type="subunit">
    <text evidence="4">Homodimer.</text>
</comment>
<evidence type="ECO:0000256" key="5">
    <source>
        <dbReference type="ARBA" id="ARBA00013187"/>
    </source>
</evidence>
<dbReference type="EC" id="2.3.1.47" evidence="5"/>
<comment type="similarity">
    <text evidence="3">Belongs to the class-II pyridoxal-phosphate-dependent aminotransferase family. BioF subfamily.</text>
</comment>
<proteinExistence type="inferred from homology"/>
<dbReference type="PANTHER" id="PTHR13693">
    <property type="entry name" value="CLASS II AMINOTRANSFERASE/8-AMINO-7-OXONONANOATE SYNTHASE"/>
    <property type="match status" value="1"/>
</dbReference>
<dbReference type="PROSITE" id="PS00599">
    <property type="entry name" value="AA_TRANSFER_CLASS_2"/>
    <property type="match status" value="1"/>
</dbReference>
<evidence type="ECO:0000256" key="11">
    <source>
        <dbReference type="ARBA" id="ARBA00047715"/>
    </source>
</evidence>
<evidence type="ECO:0000256" key="4">
    <source>
        <dbReference type="ARBA" id="ARBA00011738"/>
    </source>
</evidence>
<evidence type="ECO:0000256" key="1">
    <source>
        <dbReference type="ARBA" id="ARBA00001933"/>
    </source>
</evidence>
<name>A0ABU1BM65_9BURK</name>
<evidence type="ECO:0000256" key="12">
    <source>
        <dbReference type="RuleBase" id="RU003693"/>
    </source>
</evidence>
<keyword evidence="14" id="KW-0012">Acyltransferase</keyword>
<dbReference type="Pfam" id="PF00155">
    <property type="entry name" value="Aminotran_1_2"/>
    <property type="match status" value="1"/>
</dbReference>
<evidence type="ECO:0000256" key="10">
    <source>
        <dbReference type="ARBA" id="ARBA00033381"/>
    </source>
</evidence>
<keyword evidence="7" id="KW-0093">Biotin biosynthesis</keyword>
<dbReference type="CDD" id="cd06454">
    <property type="entry name" value="KBL_like"/>
    <property type="match status" value="1"/>
</dbReference>
<dbReference type="InterPro" id="IPR004839">
    <property type="entry name" value="Aminotransferase_I/II_large"/>
</dbReference>
<protein>
    <recommendedName>
        <fullName evidence="5">8-amino-7-oxononanoate synthase</fullName>
        <ecNumber evidence="5">2.3.1.47</ecNumber>
    </recommendedName>
    <alternativeName>
        <fullName evidence="9">7-keto-8-amino-pelargonic acid synthase</fullName>
    </alternativeName>
    <alternativeName>
        <fullName evidence="10">8-amino-7-ketopelargonate synthase</fullName>
    </alternativeName>
</protein>
<dbReference type="InterPro" id="IPR015421">
    <property type="entry name" value="PyrdxlP-dep_Trfase_major"/>
</dbReference>
<dbReference type="EMBL" id="JAUYVH010000002">
    <property type="protein sequence ID" value="MDQ9170090.1"/>
    <property type="molecule type" value="Genomic_DNA"/>
</dbReference>
<dbReference type="Gene3D" id="3.40.640.10">
    <property type="entry name" value="Type I PLP-dependent aspartate aminotransferase-like (Major domain)"/>
    <property type="match status" value="1"/>
</dbReference>
<gene>
    <name evidence="14" type="ORF">Q8A64_06645</name>
</gene>
<evidence type="ECO:0000256" key="9">
    <source>
        <dbReference type="ARBA" id="ARBA00032610"/>
    </source>
</evidence>
<organism evidence="14 15">
    <name type="scientific">Keguizhuia sedimenti</name>
    <dbReference type="NCBI Taxonomy" id="3064264"/>
    <lineage>
        <taxon>Bacteria</taxon>
        <taxon>Pseudomonadati</taxon>
        <taxon>Pseudomonadota</taxon>
        <taxon>Betaproteobacteria</taxon>
        <taxon>Burkholderiales</taxon>
        <taxon>Oxalobacteraceae</taxon>
        <taxon>Keguizhuia</taxon>
    </lineage>
</organism>
<dbReference type="Gene3D" id="3.90.1150.10">
    <property type="entry name" value="Aspartate Aminotransferase, domain 1"/>
    <property type="match status" value="1"/>
</dbReference>
<evidence type="ECO:0000256" key="6">
    <source>
        <dbReference type="ARBA" id="ARBA00022679"/>
    </source>
</evidence>
<evidence type="ECO:0000256" key="7">
    <source>
        <dbReference type="ARBA" id="ARBA00022756"/>
    </source>
</evidence>
<dbReference type="PANTHER" id="PTHR13693:SF100">
    <property type="entry name" value="8-AMINO-7-OXONONANOATE SYNTHASE"/>
    <property type="match status" value="1"/>
</dbReference>
<dbReference type="InterPro" id="IPR015424">
    <property type="entry name" value="PyrdxlP-dep_Trfase"/>
</dbReference>
<keyword evidence="6 14" id="KW-0808">Transferase</keyword>
<reference evidence="14 15" key="1">
    <citation type="submission" date="2023-08" db="EMBL/GenBank/DDBJ databases">
        <title>Oxalobacteraceae gen .nov., isolated from river sludge outside the plant.</title>
        <authorList>
            <person name="Zhao S.Y."/>
        </authorList>
    </citation>
    <scope>NUCLEOTIDE SEQUENCE [LARGE SCALE GENOMIC DNA]</scope>
    <source>
        <strain evidence="14 15">R-40</strain>
    </source>
</reference>
<dbReference type="InterPro" id="IPR050087">
    <property type="entry name" value="AON_synthase_class-II"/>
</dbReference>
<comment type="pathway">
    <text evidence="2">Cofactor biosynthesis; biotin biosynthesis.</text>
</comment>
<evidence type="ECO:0000256" key="2">
    <source>
        <dbReference type="ARBA" id="ARBA00004746"/>
    </source>
</evidence>
<comment type="catalytic activity">
    <reaction evidence="11">
        <text>6-carboxyhexanoyl-[ACP] + L-alanine + H(+) = (8S)-8-amino-7-oxononanoate + holo-[ACP] + CO2</text>
        <dbReference type="Rhea" id="RHEA:42288"/>
        <dbReference type="Rhea" id="RHEA-COMP:9685"/>
        <dbReference type="Rhea" id="RHEA-COMP:9955"/>
        <dbReference type="ChEBI" id="CHEBI:15378"/>
        <dbReference type="ChEBI" id="CHEBI:16526"/>
        <dbReference type="ChEBI" id="CHEBI:57972"/>
        <dbReference type="ChEBI" id="CHEBI:64479"/>
        <dbReference type="ChEBI" id="CHEBI:78846"/>
        <dbReference type="ChEBI" id="CHEBI:149468"/>
        <dbReference type="EC" id="2.3.1.47"/>
    </reaction>
</comment>
<evidence type="ECO:0000313" key="14">
    <source>
        <dbReference type="EMBL" id="MDQ9170090.1"/>
    </source>
</evidence>
<evidence type="ECO:0000313" key="15">
    <source>
        <dbReference type="Proteomes" id="UP001225596"/>
    </source>
</evidence>
<feature type="domain" description="Aminotransferase class I/classII large" evidence="13">
    <location>
        <begin position="38"/>
        <end position="384"/>
    </location>
</feature>
<dbReference type="InterPro" id="IPR001917">
    <property type="entry name" value="Aminotrans_II_pyridoxalP_BS"/>
</dbReference>
<evidence type="ECO:0000259" key="13">
    <source>
        <dbReference type="Pfam" id="PF00155"/>
    </source>
</evidence>
<dbReference type="InterPro" id="IPR015422">
    <property type="entry name" value="PyrdxlP-dep_Trfase_small"/>
</dbReference>
<evidence type="ECO:0000256" key="3">
    <source>
        <dbReference type="ARBA" id="ARBA00010008"/>
    </source>
</evidence>